<keyword evidence="5 6" id="KW-0472">Membrane</keyword>
<dbReference type="Proteomes" id="UP000023785">
    <property type="component" value="Unassembled WGS sequence"/>
</dbReference>
<dbReference type="EMBL" id="AYER01000006">
    <property type="protein sequence ID" value="ESK38752.1"/>
    <property type="molecule type" value="Genomic_DNA"/>
</dbReference>
<evidence type="ECO:0000313" key="7">
    <source>
        <dbReference type="EMBL" id="ESK38752.1"/>
    </source>
</evidence>
<dbReference type="PANTHER" id="PTHR30086">
    <property type="entry name" value="ARGININE EXPORTER PROTEIN ARGO"/>
    <property type="match status" value="1"/>
</dbReference>
<evidence type="ECO:0000256" key="5">
    <source>
        <dbReference type="ARBA" id="ARBA00023136"/>
    </source>
</evidence>
<dbReference type="OrthoDB" id="9784202at2"/>
<dbReference type="HOGENOM" id="CLU_079569_3_0_6"/>
<feature type="transmembrane region" description="Helical" evidence="6">
    <location>
        <begin position="68"/>
        <end position="89"/>
    </location>
</feature>
<reference evidence="7 8" key="1">
    <citation type="submission" date="2013-10" db="EMBL/GenBank/DDBJ databases">
        <title>The Genome Sequence of Acinetobacter nectaris CIP 110549.</title>
        <authorList>
            <consortium name="The Broad Institute Genomics Platform"/>
            <consortium name="The Broad Institute Genome Sequencing Center for Infectious Disease"/>
            <person name="Cerqueira G."/>
            <person name="Feldgarden M."/>
            <person name="Courvalin P."/>
            <person name="Grillot-Courvalin C."/>
            <person name="Clermont D."/>
            <person name="Rocha E."/>
            <person name="Yoon E.-J."/>
            <person name="Nemec A."/>
            <person name="Young S.K."/>
            <person name="Zeng Q."/>
            <person name="Gargeya S."/>
            <person name="Fitzgerald M."/>
            <person name="Abouelleil A."/>
            <person name="Alvarado L."/>
            <person name="Berlin A.M."/>
            <person name="Chapman S.B."/>
            <person name="Gainer-Dewar J."/>
            <person name="Goldberg J."/>
            <person name="Gnerre S."/>
            <person name="Griggs A."/>
            <person name="Gujja S."/>
            <person name="Hansen M."/>
            <person name="Howarth C."/>
            <person name="Imamovic A."/>
            <person name="Ireland A."/>
            <person name="Larimer J."/>
            <person name="McCowan C."/>
            <person name="Murphy C."/>
            <person name="Pearson M."/>
            <person name="Poon T.W."/>
            <person name="Priest M."/>
            <person name="Roberts A."/>
            <person name="Saif S."/>
            <person name="Shea T."/>
            <person name="Sykes S."/>
            <person name="Wortman J."/>
            <person name="Nusbaum C."/>
            <person name="Birren B."/>
        </authorList>
    </citation>
    <scope>NUCLEOTIDE SEQUENCE [LARGE SCALE GENOMIC DNA]</scope>
    <source>
        <strain evidence="7 8">CIP 110549</strain>
    </source>
</reference>
<dbReference type="eggNOG" id="COG1280">
    <property type="taxonomic scope" value="Bacteria"/>
</dbReference>
<dbReference type="InterPro" id="IPR001123">
    <property type="entry name" value="LeuE-type"/>
</dbReference>
<dbReference type="Pfam" id="PF01810">
    <property type="entry name" value="LysE"/>
    <property type="match status" value="1"/>
</dbReference>
<gene>
    <name evidence="7" type="ORF">P256_01571</name>
</gene>
<evidence type="ECO:0000256" key="6">
    <source>
        <dbReference type="SAM" id="Phobius"/>
    </source>
</evidence>
<evidence type="ECO:0008006" key="9">
    <source>
        <dbReference type="Google" id="ProtNLM"/>
    </source>
</evidence>
<feature type="transmembrane region" description="Helical" evidence="6">
    <location>
        <begin position="187"/>
        <end position="205"/>
    </location>
</feature>
<dbReference type="PATRIC" id="fig|1392540.3.peg.1520"/>
<dbReference type="PANTHER" id="PTHR30086:SF20">
    <property type="entry name" value="ARGININE EXPORTER PROTEIN ARGO-RELATED"/>
    <property type="match status" value="1"/>
</dbReference>
<evidence type="ECO:0000256" key="4">
    <source>
        <dbReference type="ARBA" id="ARBA00022989"/>
    </source>
</evidence>
<keyword evidence="8" id="KW-1185">Reference proteome</keyword>
<comment type="subcellular location">
    <subcellularLocation>
        <location evidence="1">Cell membrane</location>
        <topology evidence="1">Multi-pass membrane protein</topology>
    </subcellularLocation>
</comment>
<keyword evidence="2" id="KW-1003">Cell membrane</keyword>
<dbReference type="AlphaFoldDB" id="V2TN36"/>
<evidence type="ECO:0000256" key="2">
    <source>
        <dbReference type="ARBA" id="ARBA00022475"/>
    </source>
</evidence>
<feature type="transmembrane region" description="Helical" evidence="6">
    <location>
        <begin position="151"/>
        <end position="172"/>
    </location>
</feature>
<dbReference type="PIRSF" id="PIRSF006324">
    <property type="entry name" value="LeuE"/>
    <property type="match status" value="1"/>
</dbReference>
<dbReference type="STRING" id="1392540.P256_01571"/>
<keyword evidence="3 6" id="KW-0812">Transmembrane</keyword>
<dbReference type="GO" id="GO:0005886">
    <property type="term" value="C:plasma membrane"/>
    <property type="evidence" value="ECO:0007669"/>
    <property type="project" value="UniProtKB-SubCell"/>
</dbReference>
<evidence type="ECO:0000256" key="1">
    <source>
        <dbReference type="ARBA" id="ARBA00004651"/>
    </source>
</evidence>
<dbReference type="RefSeq" id="WP_023273191.1">
    <property type="nucleotide sequence ID" value="NZ_KI530723.1"/>
</dbReference>
<evidence type="ECO:0000313" key="8">
    <source>
        <dbReference type="Proteomes" id="UP000023785"/>
    </source>
</evidence>
<dbReference type="GO" id="GO:0015171">
    <property type="term" value="F:amino acid transmembrane transporter activity"/>
    <property type="evidence" value="ECO:0007669"/>
    <property type="project" value="TreeGrafter"/>
</dbReference>
<evidence type="ECO:0000256" key="3">
    <source>
        <dbReference type="ARBA" id="ARBA00022692"/>
    </source>
</evidence>
<protein>
    <recommendedName>
        <fullName evidence="9">Homoserine/Threonine efflux protein</fullName>
    </recommendedName>
</protein>
<accession>V2TN36</accession>
<keyword evidence="4 6" id="KW-1133">Transmembrane helix</keyword>
<sequence>MALFKYIVICFILVISPGPNTFLVFSTASYIGKRETLFKILGLVVATYIHGLLSLFGISLILLKSNNLFITIKLIGALYLFYLGVKFIMQGMSRSDKKSFQLNNLKRTNELNSFKEGFLTQLLNPKVSMFYLAAFPQFIHFSQSQYHLQGVLLITIHAVVIASWFILMTLFIKKFATILNSQRYSKILMYVSGLCLIYFSILLCLQPIPQIGHI</sequence>
<proteinExistence type="predicted"/>
<feature type="transmembrane region" description="Helical" evidence="6">
    <location>
        <begin position="37"/>
        <end position="62"/>
    </location>
</feature>
<organism evidence="7 8">
    <name type="scientific">Acinetobacter nectaris CIP 110549</name>
    <dbReference type="NCBI Taxonomy" id="1392540"/>
    <lineage>
        <taxon>Bacteria</taxon>
        <taxon>Pseudomonadati</taxon>
        <taxon>Pseudomonadota</taxon>
        <taxon>Gammaproteobacteria</taxon>
        <taxon>Moraxellales</taxon>
        <taxon>Moraxellaceae</taxon>
        <taxon>Acinetobacter</taxon>
    </lineage>
</organism>
<name>V2TN36_9GAMM</name>
<feature type="transmembrane region" description="Helical" evidence="6">
    <location>
        <begin position="6"/>
        <end position="25"/>
    </location>
</feature>
<comment type="caution">
    <text evidence="7">The sequence shown here is derived from an EMBL/GenBank/DDBJ whole genome shotgun (WGS) entry which is preliminary data.</text>
</comment>